<sequence length="245" mass="27856">MKTIQVLFIFFSFSVYGQQSTILPGKWSFEKVYEQEKLDSTSVKMLDMLFGNMTLAFNSEGSYRATIMGEVDNGTWSYRESAKALILKSNSGDIHNFEVIDLSENQMTLKLSKGAMVFKKSGEAPDLKETSELSKKEKVKVTSGDISKKWYLKRKESPGKSQEQIDLLSSMIAGAYFDFRKDSTFEVHIMNMTETGDWKLSDDESSVITMKDGSSKEWNIHSISENELVLFPGNSEEKWIFSNVK</sequence>
<keyword evidence="3" id="KW-1185">Reference proteome</keyword>
<dbReference type="EMBL" id="JBHTJP010000032">
    <property type="protein sequence ID" value="MFD0976103.1"/>
    <property type="molecule type" value="Genomic_DNA"/>
</dbReference>
<feature type="domain" description="Lipocalin-like" evidence="1">
    <location>
        <begin position="146"/>
        <end position="230"/>
    </location>
</feature>
<evidence type="ECO:0000313" key="2">
    <source>
        <dbReference type="EMBL" id="MFD0976103.1"/>
    </source>
</evidence>
<comment type="caution">
    <text evidence="2">The sequence shown here is derived from an EMBL/GenBank/DDBJ whole genome shotgun (WGS) entry which is preliminary data.</text>
</comment>
<dbReference type="InterPro" id="IPR024311">
    <property type="entry name" value="Lipocalin-like"/>
</dbReference>
<dbReference type="Pfam" id="PF13648">
    <property type="entry name" value="Lipocalin_4"/>
    <property type="match status" value="2"/>
</dbReference>
<reference evidence="3" key="1">
    <citation type="journal article" date="2019" name="Int. J. Syst. Evol. Microbiol.">
        <title>The Global Catalogue of Microorganisms (GCM) 10K type strain sequencing project: providing services to taxonomists for standard genome sequencing and annotation.</title>
        <authorList>
            <consortium name="The Broad Institute Genomics Platform"/>
            <consortium name="The Broad Institute Genome Sequencing Center for Infectious Disease"/>
            <person name="Wu L."/>
            <person name="Ma J."/>
        </authorList>
    </citation>
    <scope>NUCLEOTIDE SEQUENCE [LARGE SCALE GENOMIC DNA]</scope>
    <source>
        <strain evidence="3">CCUG 60898</strain>
    </source>
</reference>
<protein>
    <submittedName>
        <fullName evidence="2">Lipocalin family protein</fullName>
    </submittedName>
</protein>
<organism evidence="2 3">
    <name type="scientific">Salinimicrobium gaetbulicola</name>
    <dbReference type="NCBI Taxonomy" id="999702"/>
    <lineage>
        <taxon>Bacteria</taxon>
        <taxon>Pseudomonadati</taxon>
        <taxon>Bacteroidota</taxon>
        <taxon>Flavobacteriia</taxon>
        <taxon>Flavobacteriales</taxon>
        <taxon>Flavobacteriaceae</taxon>
        <taxon>Salinimicrobium</taxon>
    </lineage>
</organism>
<dbReference type="Proteomes" id="UP001597100">
    <property type="component" value="Unassembled WGS sequence"/>
</dbReference>
<gene>
    <name evidence="2" type="ORF">ACFQ1G_04795</name>
</gene>
<feature type="domain" description="Lipocalin-like" evidence="1">
    <location>
        <begin position="25"/>
        <end position="109"/>
    </location>
</feature>
<evidence type="ECO:0000259" key="1">
    <source>
        <dbReference type="Pfam" id="PF13648"/>
    </source>
</evidence>
<dbReference type="RefSeq" id="WP_380737138.1">
    <property type="nucleotide sequence ID" value="NZ_JBHTJP010000032.1"/>
</dbReference>
<name>A0ABW3IDK9_9FLAO</name>
<evidence type="ECO:0000313" key="3">
    <source>
        <dbReference type="Proteomes" id="UP001597100"/>
    </source>
</evidence>
<accession>A0ABW3IDK9</accession>
<proteinExistence type="predicted"/>